<sequence>MCVTLKPPLLHFLLYSLPELEILTTYCLTTVAYSRIDLTYLTIIGPFNKLSSGTSILNHQNQLSMTRLQLRPQRWKFGYLQLKFFVVGQQFTGLCIMLVFVCEHSSYKVEGLPHFFLLLGHHIPSAMPGTILITSTDCQVAVVQASKPVSYRMVLILFSLHLPAHESTDLPLSFVLKVQCDIV</sequence>
<organism evidence="2 3">
    <name type="scientific">Canavalia gladiata</name>
    <name type="common">Sword bean</name>
    <name type="synonym">Dolichos gladiatus</name>
    <dbReference type="NCBI Taxonomy" id="3824"/>
    <lineage>
        <taxon>Eukaryota</taxon>
        <taxon>Viridiplantae</taxon>
        <taxon>Streptophyta</taxon>
        <taxon>Embryophyta</taxon>
        <taxon>Tracheophyta</taxon>
        <taxon>Spermatophyta</taxon>
        <taxon>Magnoliopsida</taxon>
        <taxon>eudicotyledons</taxon>
        <taxon>Gunneridae</taxon>
        <taxon>Pentapetalae</taxon>
        <taxon>rosids</taxon>
        <taxon>fabids</taxon>
        <taxon>Fabales</taxon>
        <taxon>Fabaceae</taxon>
        <taxon>Papilionoideae</taxon>
        <taxon>50 kb inversion clade</taxon>
        <taxon>NPAAA clade</taxon>
        <taxon>indigoferoid/millettioid clade</taxon>
        <taxon>Phaseoleae</taxon>
        <taxon>Canavalia</taxon>
    </lineage>
</organism>
<proteinExistence type="predicted"/>
<feature type="chain" id="PRO_5042951158" evidence="1">
    <location>
        <begin position="19"/>
        <end position="183"/>
    </location>
</feature>
<reference evidence="2 3" key="1">
    <citation type="submission" date="2024-01" db="EMBL/GenBank/DDBJ databases">
        <title>The genomes of 5 underutilized Papilionoideae crops provide insights into root nodulation and disease resistanc.</title>
        <authorList>
            <person name="Jiang F."/>
        </authorList>
    </citation>
    <scope>NUCLEOTIDE SEQUENCE [LARGE SCALE GENOMIC DNA]</scope>
    <source>
        <strain evidence="2">LVBAO_FW01</strain>
        <tissue evidence="2">Leaves</tissue>
    </source>
</reference>
<dbReference type="EMBL" id="JAYMYQ010000005">
    <property type="protein sequence ID" value="KAK7329700.1"/>
    <property type="molecule type" value="Genomic_DNA"/>
</dbReference>
<protein>
    <submittedName>
        <fullName evidence="2">Uncharacterized protein</fullName>
    </submittedName>
</protein>
<evidence type="ECO:0000313" key="3">
    <source>
        <dbReference type="Proteomes" id="UP001367508"/>
    </source>
</evidence>
<keyword evidence="3" id="KW-1185">Reference proteome</keyword>
<keyword evidence="1" id="KW-0732">Signal</keyword>
<evidence type="ECO:0000313" key="2">
    <source>
        <dbReference type="EMBL" id="KAK7329700.1"/>
    </source>
</evidence>
<accession>A0AAN9L573</accession>
<name>A0AAN9L573_CANGL</name>
<comment type="caution">
    <text evidence="2">The sequence shown here is derived from an EMBL/GenBank/DDBJ whole genome shotgun (WGS) entry which is preliminary data.</text>
</comment>
<dbReference type="AlphaFoldDB" id="A0AAN9L573"/>
<evidence type="ECO:0000256" key="1">
    <source>
        <dbReference type="SAM" id="SignalP"/>
    </source>
</evidence>
<dbReference type="Proteomes" id="UP001367508">
    <property type="component" value="Unassembled WGS sequence"/>
</dbReference>
<feature type="signal peptide" evidence="1">
    <location>
        <begin position="1"/>
        <end position="18"/>
    </location>
</feature>
<gene>
    <name evidence="2" type="ORF">VNO77_23875</name>
</gene>